<gene>
    <name evidence="1" type="ORF">SARC_16774</name>
</gene>
<dbReference type="Proteomes" id="UP000054560">
    <property type="component" value="Unassembled WGS sequence"/>
</dbReference>
<sequence>VPLQRNPRELRRIQKENRRKNPVLKNAHVFETTSQYSKSRSVALVAKEGR</sequence>
<dbReference type="AlphaFoldDB" id="A0A0L0F253"/>
<organism evidence="1 2">
    <name type="scientific">Sphaeroforma arctica JP610</name>
    <dbReference type="NCBI Taxonomy" id="667725"/>
    <lineage>
        <taxon>Eukaryota</taxon>
        <taxon>Ichthyosporea</taxon>
        <taxon>Ichthyophonida</taxon>
        <taxon>Sphaeroforma</taxon>
    </lineage>
</organism>
<protein>
    <submittedName>
        <fullName evidence="1">Uncharacterized protein</fullName>
    </submittedName>
</protein>
<evidence type="ECO:0000313" key="2">
    <source>
        <dbReference type="Proteomes" id="UP000054560"/>
    </source>
</evidence>
<accession>A0A0L0F253</accession>
<reference evidence="1 2" key="1">
    <citation type="submission" date="2011-02" db="EMBL/GenBank/DDBJ databases">
        <title>The Genome Sequence of Sphaeroforma arctica JP610.</title>
        <authorList>
            <consortium name="The Broad Institute Genome Sequencing Platform"/>
            <person name="Russ C."/>
            <person name="Cuomo C."/>
            <person name="Young S.K."/>
            <person name="Zeng Q."/>
            <person name="Gargeya S."/>
            <person name="Alvarado L."/>
            <person name="Berlin A."/>
            <person name="Chapman S.B."/>
            <person name="Chen Z."/>
            <person name="Freedman E."/>
            <person name="Gellesch M."/>
            <person name="Goldberg J."/>
            <person name="Griggs A."/>
            <person name="Gujja S."/>
            <person name="Heilman E."/>
            <person name="Heiman D."/>
            <person name="Howarth C."/>
            <person name="Mehta T."/>
            <person name="Neiman D."/>
            <person name="Pearson M."/>
            <person name="Roberts A."/>
            <person name="Saif S."/>
            <person name="Shea T."/>
            <person name="Shenoy N."/>
            <person name="Sisk P."/>
            <person name="Stolte C."/>
            <person name="Sykes S."/>
            <person name="White J."/>
            <person name="Yandava C."/>
            <person name="Burger G."/>
            <person name="Gray M.W."/>
            <person name="Holland P.W.H."/>
            <person name="King N."/>
            <person name="Lang F.B.F."/>
            <person name="Roger A.J."/>
            <person name="Ruiz-Trillo I."/>
            <person name="Haas B."/>
            <person name="Nusbaum C."/>
            <person name="Birren B."/>
        </authorList>
    </citation>
    <scope>NUCLEOTIDE SEQUENCE [LARGE SCALE GENOMIC DNA]</scope>
    <source>
        <strain evidence="1 2">JP610</strain>
    </source>
</reference>
<proteinExistence type="predicted"/>
<keyword evidence="2" id="KW-1185">Reference proteome</keyword>
<dbReference type="RefSeq" id="XP_014144598.1">
    <property type="nucleotide sequence ID" value="XM_014289123.1"/>
</dbReference>
<dbReference type="EMBL" id="KQ250452">
    <property type="protein sequence ID" value="KNC70696.1"/>
    <property type="molecule type" value="Genomic_DNA"/>
</dbReference>
<evidence type="ECO:0000313" key="1">
    <source>
        <dbReference type="EMBL" id="KNC70696.1"/>
    </source>
</evidence>
<name>A0A0L0F253_9EUKA</name>
<feature type="non-terminal residue" evidence="1">
    <location>
        <position position="1"/>
    </location>
</feature>
<dbReference type="GeneID" id="25917278"/>